<accession>A0ABP9X2S1</accession>
<name>A0ABP9X2S1_9CHLR</name>
<organism evidence="4 5">
    <name type="scientific">Herpetosiphon gulosus</name>
    <dbReference type="NCBI Taxonomy" id="1973496"/>
    <lineage>
        <taxon>Bacteria</taxon>
        <taxon>Bacillati</taxon>
        <taxon>Chloroflexota</taxon>
        <taxon>Chloroflexia</taxon>
        <taxon>Herpetosiphonales</taxon>
        <taxon>Herpetosiphonaceae</taxon>
        <taxon>Herpetosiphon</taxon>
    </lineage>
</organism>
<dbReference type="Gene3D" id="2.30.30.40">
    <property type="entry name" value="SH3 Domains"/>
    <property type="match status" value="1"/>
</dbReference>
<evidence type="ECO:0000256" key="1">
    <source>
        <dbReference type="SAM" id="MobiDB-lite"/>
    </source>
</evidence>
<feature type="region of interest" description="Disordered" evidence="1">
    <location>
        <begin position="1"/>
        <end position="35"/>
    </location>
</feature>
<gene>
    <name evidence="4" type="ORF">Hgul01_03478</name>
</gene>
<keyword evidence="2" id="KW-0812">Transmembrane</keyword>
<dbReference type="RefSeq" id="WP_345723263.1">
    <property type="nucleotide sequence ID" value="NZ_BAABRU010000012.1"/>
</dbReference>
<dbReference type="InterPro" id="IPR003646">
    <property type="entry name" value="SH3-like_bac-type"/>
</dbReference>
<dbReference type="Proteomes" id="UP001428290">
    <property type="component" value="Unassembled WGS sequence"/>
</dbReference>
<evidence type="ECO:0000256" key="2">
    <source>
        <dbReference type="SAM" id="Phobius"/>
    </source>
</evidence>
<evidence type="ECO:0000259" key="3">
    <source>
        <dbReference type="Pfam" id="PF08239"/>
    </source>
</evidence>
<comment type="caution">
    <text evidence="4">The sequence shown here is derived from an EMBL/GenBank/DDBJ whole genome shotgun (WGS) entry which is preliminary data.</text>
</comment>
<feature type="compositionally biased region" description="Basic and acidic residues" evidence="1">
    <location>
        <begin position="23"/>
        <end position="35"/>
    </location>
</feature>
<dbReference type="EMBL" id="BAABRU010000012">
    <property type="protein sequence ID" value="GAA5529664.1"/>
    <property type="molecule type" value="Genomic_DNA"/>
</dbReference>
<protein>
    <recommendedName>
        <fullName evidence="3">SH3b domain-containing protein</fullName>
    </recommendedName>
</protein>
<evidence type="ECO:0000313" key="4">
    <source>
        <dbReference type="EMBL" id="GAA5529664.1"/>
    </source>
</evidence>
<reference evidence="4 5" key="1">
    <citation type="submission" date="2024-02" db="EMBL/GenBank/DDBJ databases">
        <title>Herpetosiphon gulosus NBRC 112829.</title>
        <authorList>
            <person name="Ichikawa N."/>
            <person name="Katano-Makiyama Y."/>
            <person name="Hidaka K."/>
        </authorList>
    </citation>
    <scope>NUCLEOTIDE SEQUENCE [LARGE SCALE GENOMIC DNA]</scope>
    <source>
        <strain evidence="4 5">NBRC 112829</strain>
    </source>
</reference>
<evidence type="ECO:0000313" key="5">
    <source>
        <dbReference type="Proteomes" id="UP001428290"/>
    </source>
</evidence>
<dbReference type="Pfam" id="PF08239">
    <property type="entry name" value="SH3_3"/>
    <property type="match status" value="1"/>
</dbReference>
<sequence length="215" mass="23891">MSQNRFRPYDRPDDETSPTAPTRRIDQAELRKDDQSWQGMVNNDWRSDRRRVNTSRTSPIDTFNTQGVASWLSKGGYRYVVIATVVVIVLIIFILYSNRPGQTDDPNGNNTGLNLPNQPTAEIIVGPSPTPEGLIPTDNTQIPSEGPIFAVTGTGSDGLFLRDQPGGNIVKTMPEGTQLTKLSEQDINGILWYQVREVETQIEGWCSAQFLVPAQ</sequence>
<keyword evidence="2" id="KW-1133">Transmembrane helix</keyword>
<feature type="domain" description="SH3b" evidence="3">
    <location>
        <begin position="157"/>
        <end position="211"/>
    </location>
</feature>
<keyword evidence="5" id="KW-1185">Reference proteome</keyword>
<proteinExistence type="predicted"/>
<feature type="transmembrane region" description="Helical" evidence="2">
    <location>
        <begin position="76"/>
        <end position="96"/>
    </location>
</feature>
<keyword evidence="2" id="KW-0472">Membrane</keyword>